<reference evidence="7 8" key="1">
    <citation type="journal article" date="2016" name="Genome Announc.">
        <title>Genome Sequence of Madurella mycetomatis mm55, Isolated from a Human Mycetoma Case in Sudan.</title>
        <authorList>
            <person name="Smit S."/>
            <person name="Derks M.F."/>
            <person name="Bervoets S."/>
            <person name="Fahal A."/>
            <person name="van Leeuwen W."/>
            <person name="van Belkum A."/>
            <person name="van de Sande W.W."/>
        </authorList>
    </citation>
    <scope>NUCLEOTIDE SEQUENCE [LARGE SCALE GENOMIC DNA]</scope>
    <source>
        <strain evidence="8">mm55</strain>
    </source>
</reference>
<evidence type="ECO:0000256" key="3">
    <source>
        <dbReference type="ARBA" id="ARBA00022630"/>
    </source>
</evidence>
<protein>
    <submittedName>
        <fullName evidence="7">Aromatic compound monooxygenase YhjG</fullName>
    </submittedName>
</protein>
<dbReference type="SUPFAM" id="SSF51905">
    <property type="entry name" value="FAD/NAD(P)-binding domain"/>
    <property type="match status" value="1"/>
</dbReference>
<dbReference type="SUPFAM" id="SSF52833">
    <property type="entry name" value="Thioredoxin-like"/>
    <property type="match status" value="1"/>
</dbReference>
<evidence type="ECO:0000313" key="7">
    <source>
        <dbReference type="EMBL" id="KXX81498.1"/>
    </source>
</evidence>
<comment type="cofactor">
    <cofactor evidence="1">
        <name>FAD</name>
        <dbReference type="ChEBI" id="CHEBI:57692"/>
    </cofactor>
</comment>
<evidence type="ECO:0000259" key="6">
    <source>
        <dbReference type="Pfam" id="PF01494"/>
    </source>
</evidence>
<dbReference type="Gene3D" id="3.50.50.60">
    <property type="entry name" value="FAD/NAD(P)-binding domain"/>
    <property type="match status" value="1"/>
</dbReference>
<evidence type="ECO:0000256" key="4">
    <source>
        <dbReference type="ARBA" id="ARBA00022827"/>
    </source>
</evidence>
<keyword evidence="8" id="KW-1185">Reference proteome</keyword>
<keyword evidence="7" id="KW-0503">Monooxygenase</keyword>
<comment type="caution">
    <text evidence="7">The sequence shown here is derived from an EMBL/GenBank/DDBJ whole genome shotgun (WGS) entry which is preliminary data.</text>
</comment>
<dbReference type="GO" id="GO:0071949">
    <property type="term" value="F:FAD binding"/>
    <property type="evidence" value="ECO:0007669"/>
    <property type="project" value="InterPro"/>
</dbReference>
<keyword evidence="4" id="KW-0274">FAD</keyword>
<keyword evidence="3" id="KW-0285">Flavoprotein</keyword>
<evidence type="ECO:0000256" key="2">
    <source>
        <dbReference type="ARBA" id="ARBA00007801"/>
    </source>
</evidence>
<dbReference type="VEuPathDB" id="FungiDB:MMYC01_201748"/>
<dbReference type="PANTHER" id="PTHR43004">
    <property type="entry name" value="TRK SYSTEM POTASSIUM UPTAKE PROTEIN"/>
    <property type="match status" value="1"/>
</dbReference>
<gene>
    <name evidence="7" type="ORF">MMYC01_201748</name>
</gene>
<dbReference type="InterPro" id="IPR050641">
    <property type="entry name" value="RIFMO-like"/>
</dbReference>
<dbReference type="GO" id="GO:0016709">
    <property type="term" value="F:oxidoreductase activity, acting on paired donors, with incorporation or reduction of molecular oxygen, NAD(P)H as one donor, and incorporation of one atom of oxygen"/>
    <property type="evidence" value="ECO:0007669"/>
    <property type="project" value="UniProtKB-ARBA"/>
</dbReference>
<dbReference type="Gene3D" id="3.30.70.2450">
    <property type="match status" value="1"/>
</dbReference>
<comment type="similarity">
    <text evidence="2">Belongs to the PheA/TfdB FAD monooxygenase family.</text>
</comment>
<feature type="domain" description="FAD-binding" evidence="6">
    <location>
        <begin position="4"/>
        <end position="362"/>
    </location>
</feature>
<name>A0A175WCJ7_9PEZI</name>
<evidence type="ECO:0000313" key="8">
    <source>
        <dbReference type="Proteomes" id="UP000078237"/>
    </source>
</evidence>
<accession>A0A175WCJ7</accession>
<proteinExistence type="inferred from homology"/>
<dbReference type="EMBL" id="LCTW02000034">
    <property type="protein sequence ID" value="KXX81498.1"/>
    <property type="molecule type" value="Genomic_DNA"/>
</dbReference>
<dbReference type="PRINTS" id="PR00420">
    <property type="entry name" value="RNGMNOXGNASE"/>
</dbReference>
<dbReference type="InterPro" id="IPR036249">
    <property type="entry name" value="Thioredoxin-like_sf"/>
</dbReference>
<keyword evidence="5" id="KW-0560">Oxidoreductase</keyword>
<sequence length="571" mass="62099">MTYECDVLIVGAGPVGTTLALELALHGVSFRIIDQAPVRSDKSRSLVIQPRTLELLNRHGAVDALVRRGRSLHGGTVYLEKQAVVGFDLDNLDITGTEFPLLLNVSQAETEKFLDECLSKYDISVQRPITATEIIQDKDGVTTTLKTADGKTDTIRTKYVVGCDGAHSVVRKAADLTFKGAPYPQDFLLCDVHLRDSNLPQDRVGLHLGPKGVLALLPFDNEIIRIVASGYQIIAENEGEPTLEQFQTYFTATTPPGSGTLHDPIWMTRFRLHHRGVNRYRDGRLFVAGDAAHIHSPAGGQGMNAGIQDAINLGWKLALALAVLREDGGKASSSPPSAARAEALLDSYNAERHPVGRMLLKRTDRMFTFISSSNPFYVLIRNFFVKYVMPFVVRSEKRRLASYQLISQLGVTYRGSSKIVGTAKGFQGPVRGGDRLLDGGLLLPTEDGGGAARETTLHHVCVGAAHHFLVFAGSAEADGPSAGKASDEKQLVTAAEEVTKTSTSDVQVHYIRAGDVKLCPRAAEWYTDPEGRLHEQFGFGSPGYVFVRPDGYVAHIGPLAKLDQLISFLKG</sequence>
<evidence type="ECO:0000256" key="1">
    <source>
        <dbReference type="ARBA" id="ARBA00001974"/>
    </source>
</evidence>
<evidence type="ECO:0000256" key="5">
    <source>
        <dbReference type="ARBA" id="ARBA00023002"/>
    </source>
</evidence>
<dbReference type="OrthoDB" id="10016252at2759"/>
<dbReference type="Proteomes" id="UP000078237">
    <property type="component" value="Unassembled WGS sequence"/>
</dbReference>
<dbReference type="STRING" id="100816.A0A175WCJ7"/>
<dbReference type="PANTHER" id="PTHR43004:SF19">
    <property type="entry name" value="BINDING MONOOXYGENASE, PUTATIVE (JCVI)-RELATED"/>
    <property type="match status" value="1"/>
</dbReference>
<dbReference type="AlphaFoldDB" id="A0A175WCJ7"/>
<dbReference type="InterPro" id="IPR002938">
    <property type="entry name" value="FAD-bd"/>
</dbReference>
<dbReference type="InterPro" id="IPR036188">
    <property type="entry name" value="FAD/NAD-bd_sf"/>
</dbReference>
<organism evidence="7 8">
    <name type="scientific">Madurella mycetomatis</name>
    <dbReference type="NCBI Taxonomy" id="100816"/>
    <lineage>
        <taxon>Eukaryota</taxon>
        <taxon>Fungi</taxon>
        <taxon>Dikarya</taxon>
        <taxon>Ascomycota</taxon>
        <taxon>Pezizomycotina</taxon>
        <taxon>Sordariomycetes</taxon>
        <taxon>Sordariomycetidae</taxon>
        <taxon>Sordariales</taxon>
        <taxon>Sordariales incertae sedis</taxon>
        <taxon>Madurella</taxon>
    </lineage>
</organism>
<dbReference type="Pfam" id="PF01494">
    <property type="entry name" value="FAD_binding_3"/>
    <property type="match status" value="1"/>
</dbReference>
<dbReference type="Gene3D" id="3.40.30.120">
    <property type="match status" value="1"/>
</dbReference>